<evidence type="ECO:0000256" key="4">
    <source>
        <dbReference type="ARBA" id="ARBA00023157"/>
    </source>
</evidence>
<accession>A0A7R8UIX7</accession>
<dbReference type="PANTHER" id="PTHR24276">
    <property type="entry name" value="POLYSERASE-RELATED"/>
    <property type="match status" value="1"/>
</dbReference>
<feature type="domain" description="Peptidase S1" evidence="6">
    <location>
        <begin position="7"/>
        <end position="239"/>
    </location>
</feature>
<evidence type="ECO:0000256" key="5">
    <source>
        <dbReference type="SAM" id="SignalP"/>
    </source>
</evidence>
<dbReference type="SUPFAM" id="SSF50494">
    <property type="entry name" value="Trypsin-like serine proteases"/>
    <property type="match status" value="1"/>
</dbReference>
<evidence type="ECO:0000313" key="8">
    <source>
        <dbReference type="Proteomes" id="UP000594454"/>
    </source>
</evidence>
<proteinExistence type="predicted"/>
<evidence type="ECO:0000256" key="2">
    <source>
        <dbReference type="ARBA" id="ARBA00022801"/>
    </source>
</evidence>
<keyword evidence="3" id="KW-0720">Serine protease</keyword>
<keyword evidence="8" id="KW-1185">Reference proteome</keyword>
<dbReference type="InterPro" id="IPR050430">
    <property type="entry name" value="Peptidase_S1"/>
</dbReference>
<reference evidence="7 8" key="1">
    <citation type="submission" date="2020-11" db="EMBL/GenBank/DDBJ databases">
        <authorList>
            <person name="Wallbank WR R."/>
            <person name="Pardo Diaz C."/>
            <person name="Kozak K."/>
            <person name="Martin S."/>
            <person name="Jiggins C."/>
            <person name="Moest M."/>
            <person name="Warren A I."/>
            <person name="Generalovic N T."/>
            <person name="Byers J.R.P. K."/>
            <person name="Montejo-Kovacevich G."/>
            <person name="Yen C E."/>
        </authorList>
    </citation>
    <scope>NUCLEOTIDE SEQUENCE [LARGE SCALE GENOMIC DNA]</scope>
</reference>
<dbReference type="InterPro" id="IPR043504">
    <property type="entry name" value="Peptidase_S1_PA_chymotrypsin"/>
</dbReference>
<evidence type="ECO:0000259" key="6">
    <source>
        <dbReference type="PROSITE" id="PS50240"/>
    </source>
</evidence>
<feature type="chain" id="PRO_5031359255" description="Peptidase S1 domain-containing protein" evidence="5">
    <location>
        <begin position="19"/>
        <end position="262"/>
    </location>
</feature>
<keyword evidence="5" id="KW-0732">Signal</keyword>
<dbReference type="SMART" id="SM00020">
    <property type="entry name" value="Tryp_SPc"/>
    <property type="match status" value="1"/>
</dbReference>
<dbReference type="InterPro" id="IPR001254">
    <property type="entry name" value="Trypsin_dom"/>
</dbReference>
<evidence type="ECO:0000313" key="7">
    <source>
        <dbReference type="EMBL" id="CAD7081671.1"/>
    </source>
</evidence>
<dbReference type="GO" id="GO:0006508">
    <property type="term" value="P:proteolysis"/>
    <property type="evidence" value="ECO:0007669"/>
    <property type="project" value="UniProtKB-KW"/>
</dbReference>
<dbReference type="InParanoid" id="A0A7R8UIX7"/>
<dbReference type="Gene3D" id="2.40.10.10">
    <property type="entry name" value="Trypsin-like serine proteases"/>
    <property type="match status" value="1"/>
</dbReference>
<protein>
    <recommendedName>
        <fullName evidence="6">Peptidase S1 domain-containing protein</fullName>
    </recommendedName>
</protein>
<evidence type="ECO:0000256" key="3">
    <source>
        <dbReference type="ARBA" id="ARBA00022825"/>
    </source>
</evidence>
<dbReference type="Pfam" id="PF00089">
    <property type="entry name" value="Trypsin"/>
    <property type="match status" value="1"/>
</dbReference>
<feature type="signal peptide" evidence="5">
    <location>
        <begin position="1"/>
        <end position="18"/>
    </location>
</feature>
<keyword evidence="4" id="KW-1015">Disulfide bond</keyword>
<sequence length="262" mass="29548">MPLLTFIVLSVVTFAVDSFNSTESIPRSPYQVNILDAKYFVGGGALIKSDVVITAASLIEKRDWTLFVRAGSNLCKGGYQRRVIENILHPAYNLKLRKENNLALLFLYKPFELRSSIQALNLPETPVLAASTLIINKVNATGYRNEVWSEKCYIHTWKTEIIPKVICERMYPKLSRNMLCAGDLDNPSNRHPYAVGNPLVANGTLVGIAAGCSSCNHNLFPLLYMNITHYREWIVKSIDSWTIYKSYKLPHTKPTIPAEIEQ</sequence>
<dbReference type="PROSITE" id="PS50240">
    <property type="entry name" value="TRYPSIN_DOM"/>
    <property type="match status" value="1"/>
</dbReference>
<dbReference type="AlphaFoldDB" id="A0A7R8UIX7"/>
<dbReference type="InterPro" id="IPR009003">
    <property type="entry name" value="Peptidase_S1_PA"/>
</dbReference>
<evidence type="ECO:0000256" key="1">
    <source>
        <dbReference type="ARBA" id="ARBA00022670"/>
    </source>
</evidence>
<gene>
    <name evidence="7" type="ORF">HERILL_LOCUS4767</name>
</gene>
<keyword evidence="2" id="KW-0378">Hydrolase</keyword>
<name>A0A7R8UIX7_HERIL</name>
<dbReference type="GO" id="GO:0004252">
    <property type="term" value="F:serine-type endopeptidase activity"/>
    <property type="evidence" value="ECO:0007669"/>
    <property type="project" value="InterPro"/>
</dbReference>
<dbReference type="Proteomes" id="UP000594454">
    <property type="component" value="Chromosome 2"/>
</dbReference>
<organism evidence="7 8">
    <name type="scientific">Hermetia illucens</name>
    <name type="common">Black soldier fly</name>
    <dbReference type="NCBI Taxonomy" id="343691"/>
    <lineage>
        <taxon>Eukaryota</taxon>
        <taxon>Metazoa</taxon>
        <taxon>Ecdysozoa</taxon>
        <taxon>Arthropoda</taxon>
        <taxon>Hexapoda</taxon>
        <taxon>Insecta</taxon>
        <taxon>Pterygota</taxon>
        <taxon>Neoptera</taxon>
        <taxon>Endopterygota</taxon>
        <taxon>Diptera</taxon>
        <taxon>Brachycera</taxon>
        <taxon>Stratiomyomorpha</taxon>
        <taxon>Stratiomyidae</taxon>
        <taxon>Hermetiinae</taxon>
        <taxon>Hermetia</taxon>
    </lineage>
</organism>
<dbReference type="EMBL" id="LR899010">
    <property type="protein sequence ID" value="CAD7081671.1"/>
    <property type="molecule type" value="Genomic_DNA"/>
</dbReference>
<dbReference type="PANTHER" id="PTHR24276:SF98">
    <property type="entry name" value="FI18310P1-RELATED"/>
    <property type="match status" value="1"/>
</dbReference>
<keyword evidence="1" id="KW-0645">Protease</keyword>